<dbReference type="PRINTS" id="PR00385">
    <property type="entry name" value="P450"/>
</dbReference>
<reference evidence="3 4" key="1">
    <citation type="submission" date="2024-03" db="EMBL/GenBank/DDBJ databases">
        <title>Actinomycetospora sp. OC33-EN07, a novel actinomycete isolated from wild orchid (Aerides multiflora).</title>
        <authorList>
            <person name="Suriyachadkun C."/>
        </authorList>
    </citation>
    <scope>NUCLEOTIDE SEQUENCE [LARGE SCALE GENOMIC DNA]</scope>
    <source>
        <strain evidence="3 4">OC33-EN07</strain>
    </source>
</reference>
<dbReference type="EMBL" id="JBBEGM010000001">
    <property type="protein sequence ID" value="MEJ2859614.1"/>
    <property type="molecule type" value="Genomic_DNA"/>
</dbReference>
<comment type="similarity">
    <text evidence="1 2">Belongs to the cytochrome P450 family.</text>
</comment>
<protein>
    <submittedName>
        <fullName evidence="3">Cytochrome P450</fullName>
    </submittedName>
</protein>
<evidence type="ECO:0000256" key="2">
    <source>
        <dbReference type="RuleBase" id="RU000461"/>
    </source>
</evidence>
<dbReference type="InterPro" id="IPR036396">
    <property type="entry name" value="Cyt_P450_sf"/>
</dbReference>
<dbReference type="PANTHER" id="PTHR46696:SF1">
    <property type="entry name" value="CYTOCHROME P450 YJIB-RELATED"/>
    <property type="match status" value="1"/>
</dbReference>
<name>A0ABU8LWX1_9PSEU</name>
<keyword evidence="2" id="KW-0503">Monooxygenase</keyword>
<dbReference type="PROSITE" id="PS00086">
    <property type="entry name" value="CYTOCHROME_P450"/>
    <property type="match status" value="1"/>
</dbReference>
<dbReference type="Gene3D" id="1.10.630.10">
    <property type="entry name" value="Cytochrome P450"/>
    <property type="match status" value="1"/>
</dbReference>
<gene>
    <name evidence="3" type="ORF">WCD58_00525</name>
</gene>
<comment type="caution">
    <text evidence="3">The sequence shown here is derived from an EMBL/GenBank/DDBJ whole genome shotgun (WGS) entry which is preliminary data.</text>
</comment>
<dbReference type="InterPro" id="IPR001128">
    <property type="entry name" value="Cyt_P450"/>
</dbReference>
<dbReference type="InterPro" id="IPR017972">
    <property type="entry name" value="Cyt_P450_CS"/>
</dbReference>
<keyword evidence="2" id="KW-0349">Heme</keyword>
<accession>A0ABU8LWX1</accession>
<evidence type="ECO:0000313" key="4">
    <source>
        <dbReference type="Proteomes" id="UP001369736"/>
    </source>
</evidence>
<dbReference type="RefSeq" id="WP_337698678.1">
    <property type="nucleotide sequence ID" value="NZ_JBBEGM010000001.1"/>
</dbReference>
<dbReference type="Proteomes" id="UP001369736">
    <property type="component" value="Unassembled WGS sequence"/>
</dbReference>
<dbReference type="Pfam" id="PF00067">
    <property type="entry name" value="p450"/>
    <property type="match status" value="1"/>
</dbReference>
<keyword evidence="2" id="KW-0479">Metal-binding</keyword>
<keyword evidence="2" id="KW-0560">Oxidoreductase</keyword>
<dbReference type="SUPFAM" id="SSF48264">
    <property type="entry name" value="Cytochrome P450"/>
    <property type="match status" value="1"/>
</dbReference>
<evidence type="ECO:0000313" key="3">
    <source>
        <dbReference type="EMBL" id="MEJ2859614.1"/>
    </source>
</evidence>
<dbReference type="PRINTS" id="PR00359">
    <property type="entry name" value="BP450"/>
</dbReference>
<sequence length="428" mass="46850">MTTGTRPTKPIFDQEPDTMRCPYPHYAQLRREAPVFHDPEYDIYVVSRHADIEKVNTAPRLFSSQNPMGPTVSGAVAAVGRALADASPEFAERVRVVMSRGDVLFTQDPPDHSRHRRILNKALTPRSVAKIEPRIRELCHGLVDGFAVSGDEGEVDLVPAYCSPAPVQALATLLGVPIENSGDFARWADAINAAIGTAMTDESLLATLETQIEFWTFFEDEIADRTENPRDDLLTAVVQAPGEGDAPLTPNEMVGFCSQLIGAGADTTTKLISSFMLMLCEDPELMARMRAHPEELPSALEEALRLESPVQGLFRVATADTELGGVAIPAGAHVWVVYASGNRDEEVFAAPETFDPTRERLRSHQAFGHGPHSCIGAPLARSVARIAFEVLFERLDDIALAEPGFVPRYDPSYVMHGMQHLPLVFTAR</sequence>
<organism evidence="3 4">
    <name type="scientific">Actinomycetospora flava</name>
    <dbReference type="NCBI Taxonomy" id="3129232"/>
    <lineage>
        <taxon>Bacteria</taxon>
        <taxon>Bacillati</taxon>
        <taxon>Actinomycetota</taxon>
        <taxon>Actinomycetes</taxon>
        <taxon>Pseudonocardiales</taxon>
        <taxon>Pseudonocardiaceae</taxon>
        <taxon>Actinomycetospora</taxon>
    </lineage>
</organism>
<dbReference type="InterPro" id="IPR002397">
    <property type="entry name" value="Cyt_P450_B"/>
</dbReference>
<proteinExistence type="inferred from homology"/>
<keyword evidence="2" id="KW-0408">Iron</keyword>
<dbReference type="PANTHER" id="PTHR46696">
    <property type="entry name" value="P450, PUTATIVE (EUROFUNG)-RELATED"/>
    <property type="match status" value="1"/>
</dbReference>
<keyword evidence="4" id="KW-1185">Reference proteome</keyword>
<evidence type="ECO:0000256" key="1">
    <source>
        <dbReference type="ARBA" id="ARBA00010617"/>
    </source>
</evidence>